<comment type="caution">
    <text evidence="1">The sequence shown here is derived from an EMBL/GenBank/DDBJ whole genome shotgun (WGS) entry which is preliminary data.</text>
</comment>
<accession>A0A3S1BXN6</accession>
<protein>
    <submittedName>
        <fullName evidence="1">Uncharacterized protein</fullName>
    </submittedName>
</protein>
<dbReference type="Proteomes" id="UP000271974">
    <property type="component" value="Unassembled WGS sequence"/>
</dbReference>
<sequence length="169" mass="19456">MNGTNQQTNQSKKYLVSPKLHISIHFFNKRKSSIYSSINSFNVQNGARLKFKVEPEQSKNKTNTNTQIKIVNNVQDHTKPHHDHHHQCANTAVSMDTSTMNNACIHTVSYISYNSFRTYTDLYTPCLAVRKKILATKTTSRLDKPFLVLLIYFCSEKRLTWTVLLAHPV</sequence>
<name>A0A3S1BXN6_ELYCH</name>
<gene>
    <name evidence="1" type="ORF">EGW08_000849</name>
</gene>
<dbReference type="AlphaFoldDB" id="A0A3S1BXN6"/>
<evidence type="ECO:0000313" key="1">
    <source>
        <dbReference type="EMBL" id="RUS91419.1"/>
    </source>
</evidence>
<organism evidence="1 2">
    <name type="scientific">Elysia chlorotica</name>
    <name type="common">Eastern emerald elysia</name>
    <name type="synonym">Sea slug</name>
    <dbReference type="NCBI Taxonomy" id="188477"/>
    <lineage>
        <taxon>Eukaryota</taxon>
        <taxon>Metazoa</taxon>
        <taxon>Spiralia</taxon>
        <taxon>Lophotrochozoa</taxon>
        <taxon>Mollusca</taxon>
        <taxon>Gastropoda</taxon>
        <taxon>Heterobranchia</taxon>
        <taxon>Euthyneura</taxon>
        <taxon>Panpulmonata</taxon>
        <taxon>Sacoglossa</taxon>
        <taxon>Placobranchoidea</taxon>
        <taxon>Plakobranchidae</taxon>
        <taxon>Elysia</taxon>
    </lineage>
</organism>
<reference evidence="1 2" key="1">
    <citation type="submission" date="2019-01" db="EMBL/GenBank/DDBJ databases">
        <title>A draft genome assembly of the solar-powered sea slug Elysia chlorotica.</title>
        <authorList>
            <person name="Cai H."/>
            <person name="Li Q."/>
            <person name="Fang X."/>
            <person name="Li J."/>
            <person name="Curtis N.E."/>
            <person name="Altenburger A."/>
            <person name="Shibata T."/>
            <person name="Feng M."/>
            <person name="Maeda T."/>
            <person name="Schwartz J.A."/>
            <person name="Shigenobu S."/>
            <person name="Lundholm N."/>
            <person name="Nishiyama T."/>
            <person name="Yang H."/>
            <person name="Hasebe M."/>
            <person name="Li S."/>
            <person name="Pierce S.K."/>
            <person name="Wang J."/>
        </authorList>
    </citation>
    <scope>NUCLEOTIDE SEQUENCE [LARGE SCALE GENOMIC DNA]</scope>
    <source>
        <strain evidence="1">EC2010</strain>
        <tissue evidence="1">Whole organism of an adult</tissue>
    </source>
</reference>
<dbReference type="EMBL" id="RQTK01000012">
    <property type="protein sequence ID" value="RUS91419.1"/>
    <property type="molecule type" value="Genomic_DNA"/>
</dbReference>
<keyword evidence="2" id="KW-1185">Reference proteome</keyword>
<proteinExistence type="predicted"/>
<evidence type="ECO:0000313" key="2">
    <source>
        <dbReference type="Proteomes" id="UP000271974"/>
    </source>
</evidence>